<sequence>MTVMTMIEAIRSTIREEMLRDERVMVLGQDIGKLGGVFRATEGLQAEFGEDRIVDMPLAEASIVGSALGLSLSGMNPIAELQFMGFTHQAYHQIVPQLARFRYRSQGRFTTPVTIRAPFGGGVRAPELHSDAIESQFTHVPGLQVVMPSTPAEAKGLLTTAVRGEDPVLFCEPLKGYRLVKGDVPEGEHTIPFGKLRVARDGTDVTLFAWSAAVQLAEKAATELAREGISAQVVDLRTLVPLDVDGIREAVAGTGRAVVVHEAPLTSGFGAEVVSTIQEEAFYSLEAPVLRVTSPDVPYPNIGIEETFLPDADRVVAAARTAVNAR</sequence>
<comment type="caution">
    <text evidence="5">The sequence shown here is derived from an EMBL/GenBank/DDBJ whole genome shotgun (WGS) entry which is preliminary data.</text>
</comment>
<dbReference type="Pfam" id="PF02779">
    <property type="entry name" value="Transket_pyr"/>
    <property type="match status" value="1"/>
</dbReference>
<evidence type="ECO:0000259" key="4">
    <source>
        <dbReference type="SMART" id="SM00861"/>
    </source>
</evidence>
<dbReference type="SUPFAM" id="SSF52922">
    <property type="entry name" value="TK C-terminal domain-like"/>
    <property type="match status" value="1"/>
</dbReference>
<feature type="domain" description="Transketolase-like pyrimidine-binding" evidence="4">
    <location>
        <begin position="4"/>
        <end position="179"/>
    </location>
</feature>
<dbReference type="Gene3D" id="3.40.50.920">
    <property type="match status" value="1"/>
</dbReference>
<evidence type="ECO:0000313" key="6">
    <source>
        <dbReference type="Proteomes" id="UP001500984"/>
    </source>
</evidence>
<gene>
    <name evidence="5" type="primary">pdhB</name>
    <name evidence="5" type="ORF">GCM10009823_15180</name>
</gene>
<dbReference type="PANTHER" id="PTHR43257">
    <property type="entry name" value="PYRUVATE DEHYDROGENASE E1 COMPONENT BETA SUBUNIT"/>
    <property type="match status" value="1"/>
</dbReference>
<keyword evidence="3" id="KW-0786">Thiamine pyrophosphate</keyword>
<proteinExistence type="predicted"/>
<dbReference type="CDD" id="cd07036">
    <property type="entry name" value="TPP_PYR_E1-PDHc-beta_like"/>
    <property type="match status" value="1"/>
</dbReference>
<evidence type="ECO:0000256" key="3">
    <source>
        <dbReference type="ARBA" id="ARBA00023052"/>
    </source>
</evidence>
<keyword evidence="6" id="KW-1185">Reference proteome</keyword>
<reference evidence="5 6" key="1">
    <citation type="journal article" date="2019" name="Int. J. Syst. Evol. Microbiol.">
        <title>The Global Catalogue of Microorganisms (GCM) 10K type strain sequencing project: providing services to taxonomists for standard genome sequencing and annotation.</title>
        <authorList>
            <consortium name="The Broad Institute Genomics Platform"/>
            <consortium name="The Broad Institute Genome Sequencing Center for Infectious Disease"/>
            <person name="Wu L."/>
            <person name="Ma J."/>
        </authorList>
    </citation>
    <scope>NUCLEOTIDE SEQUENCE [LARGE SCALE GENOMIC DNA]</scope>
    <source>
        <strain evidence="5 6">JCM 15900</strain>
    </source>
</reference>
<dbReference type="Proteomes" id="UP001500984">
    <property type="component" value="Unassembled WGS sequence"/>
</dbReference>
<dbReference type="SMART" id="SM00861">
    <property type="entry name" value="Transket_pyr"/>
    <property type="match status" value="1"/>
</dbReference>
<dbReference type="Pfam" id="PF02780">
    <property type="entry name" value="Transketolase_C"/>
    <property type="match status" value="1"/>
</dbReference>
<dbReference type="InterPro" id="IPR005475">
    <property type="entry name" value="Transketolase-like_Pyr-bd"/>
</dbReference>
<dbReference type="InterPro" id="IPR033248">
    <property type="entry name" value="Transketolase_C"/>
</dbReference>
<protein>
    <submittedName>
        <fullName evidence="5">Pyruvate dehydrogenase complex E1 component subunit beta</fullName>
    </submittedName>
</protein>
<name>A0ABN2WNU7_9MICO</name>
<comment type="cofactor">
    <cofactor evidence="1">
        <name>thiamine diphosphate</name>
        <dbReference type="ChEBI" id="CHEBI:58937"/>
    </cofactor>
</comment>
<dbReference type="SUPFAM" id="SSF52518">
    <property type="entry name" value="Thiamin diphosphate-binding fold (THDP-binding)"/>
    <property type="match status" value="1"/>
</dbReference>
<accession>A0ABN2WNU7</accession>
<dbReference type="PANTHER" id="PTHR43257:SF2">
    <property type="entry name" value="PYRUVATE DEHYDROGENASE E1 COMPONENT SUBUNIT BETA"/>
    <property type="match status" value="1"/>
</dbReference>
<evidence type="ECO:0000313" key="5">
    <source>
        <dbReference type="EMBL" id="GAA2095586.1"/>
    </source>
</evidence>
<dbReference type="InterPro" id="IPR009014">
    <property type="entry name" value="Transketo_C/PFOR_II"/>
</dbReference>
<dbReference type="InterPro" id="IPR029061">
    <property type="entry name" value="THDP-binding"/>
</dbReference>
<dbReference type="EMBL" id="BAAAPZ010000005">
    <property type="protein sequence ID" value="GAA2095586.1"/>
    <property type="molecule type" value="Genomic_DNA"/>
</dbReference>
<keyword evidence="5" id="KW-0670">Pyruvate</keyword>
<evidence type="ECO:0000256" key="1">
    <source>
        <dbReference type="ARBA" id="ARBA00001964"/>
    </source>
</evidence>
<dbReference type="RefSeq" id="WP_291792005.1">
    <property type="nucleotide sequence ID" value="NZ_BAAAPZ010000005.1"/>
</dbReference>
<evidence type="ECO:0000256" key="2">
    <source>
        <dbReference type="ARBA" id="ARBA00023002"/>
    </source>
</evidence>
<organism evidence="5 6">
    <name type="scientific">Brevibacterium salitolerans</name>
    <dbReference type="NCBI Taxonomy" id="1403566"/>
    <lineage>
        <taxon>Bacteria</taxon>
        <taxon>Bacillati</taxon>
        <taxon>Actinomycetota</taxon>
        <taxon>Actinomycetes</taxon>
        <taxon>Micrococcales</taxon>
        <taxon>Brevibacteriaceae</taxon>
        <taxon>Brevibacterium</taxon>
    </lineage>
</organism>
<dbReference type="Gene3D" id="3.40.50.970">
    <property type="match status" value="1"/>
</dbReference>
<keyword evidence="2" id="KW-0560">Oxidoreductase</keyword>